<evidence type="ECO:0000313" key="2">
    <source>
        <dbReference type="Proteomes" id="UP000246078"/>
    </source>
</evidence>
<dbReference type="EMBL" id="PRFC01000168">
    <property type="protein sequence ID" value="PWV03813.1"/>
    <property type="molecule type" value="Genomic_DNA"/>
</dbReference>
<dbReference type="VEuPathDB" id="TriTrypDB:TcBrA4_0070880"/>
<protein>
    <submittedName>
        <fullName evidence="1">Uncharacterized protein</fullName>
    </submittedName>
</protein>
<dbReference type="VEuPathDB" id="TriTrypDB:TCSYLVIO_001092"/>
<name>A0A2V2W7X7_TRYCR</name>
<proteinExistence type="predicted"/>
<accession>A0A2V2W7X7</accession>
<reference evidence="1 2" key="1">
    <citation type="journal article" date="2018" name="Microb. Genom.">
        <title>Expanding an expanded genome: long-read sequencing of Trypanosoma cruzi.</title>
        <authorList>
            <person name="Berna L."/>
            <person name="Rodriguez M."/>
            <person name="Chiribao M.L."/>
            <person name="Parodi-Talice A."/>
            <person name="Pita S."/>
            <person name="Rijo G."/>
            <person name="Alvarez-Valin F."/>
            <person name="Robello C."/>
        </authorList>
    </citation>
    <scope>NUCLEOTIDE SEQUENCE [LARGE SCALE GENOMIC DNA]</scope>
    <source>
        <strain evidence="1 2">TCC</strain>
    </source>
</reference>
<evidence type="ECO:0000313" key="1">
    <source>
        <dbReference type="EMBL" id="PWV03813.1"/>
    </source>
</evidence>
<gene>
    <name evidence="1" type="ORF">C3747_168g89</name>
</gene>
<sequence>MPVRVFVTLPPADGPAVTEEVLAQQVMQEFMAMRHAGSSVELLCSVSSARLQQTIAERYPLAYNRLLLEGRWRGKWHFFAEEIVGLRCFLYTLRDYAETRDLEVHVAFQRAAVLCEGRGCPRGAAGGTAALARYCGSIFSRRTPCIAGVTRR</sequence>
<dbReference type="AlphaFoldDB" id="A0A2V2W7X7"/>
<dbReference type="VEuPathDB" id="TriTrypDB:C3747_168g89"/>
<comment type="caution">
    <text evidence="1">The sequence shown here is derived from an EMBL/GenBank/DDBJ whole genome shotgun (WGS) entry which is preliminary data.</text>
</comment>
<dbReference type="Proteomes" id="UP000246078">
    <property type="component" value="Unassembled WGS sequence"/>
</dbReference>
<dbReference type="VEuPathDB" id="TriTrypDB:TCDM_12792"/>
<organism evidence="1 2">
    <name type="scientific">Trypanosoma cruzi</name>
    <dbReference type="NCBI Taxonomy" id="5693"/>
    <lineage>
        <taxon>Eukaryota</taxon>
        <taxon>Discoba</taxon>
        <taxon>Euglenozoa</taxon>
        <taxon>Kinetoplastea</taxon>
        <taxon>Metakinetoplastina</taxon>
        <taxon>Trypanosomatida</taxon>
        <taxon>Trypanosomatidae</taxon>
        <taxon>Trypanosoma</taxon>
        <taxon>Schizotrypanum</taxon>
    </lineage>
</organism>